<organism evidence="4 5">
    <name type="scientific">Helianthus annuus</name>
    <name type="common">Common sunflower</name>
    <dbReference type="NCBI Taxonomy" id="4232"/>
    <lineage>
        <taxon>Eukaryota</taxon>
        <taxon>Viridiplantae</taxon>
        <taxon>Streptophyta</taxon>
        <taxon>Embryophyta</taxon>
        <taxon>Tracheophyta</taxon>
        <taxon>Spermatophyta</taxon>
        <taxon>Magnoliopsida</taxon>
        <taxon>eudicotyledons</taxon>
        <taxon>Gunneridae</taxon>
        <taxon>Pentapetalae</taxon>
        <taxon>asterids</taxon>
        <taxon>campanulids</taxon>
        <taxon>Asterales</taxon>
        <taxon>Asteraceae</taxon>
        <taxon>Asteroideae</taxon>
        <taxon>Heliantheae alliance</taxon>
        <taxon>Heliantheae</taxon>
        <taxon>Helianthus</taxon>
    </lineage>
</organism>
<dbReference type="PRINTS" id="PR00081">
    <property type="entry name" value="GDHRDH"/>
</dbReference>
<gene>
    <name evidence="4" type="ORF">HannXRQ_Chr01g0025231</name>
    <name evidence="3" type="ORF">HanXRQr2_Chr01g0037841</name>
</gene>
<dbReference type="Proteomes" id="UP000215914">
    <property type="component" value="Chromosome 1"/>
</dbReference>
<accession>A0A251VR54</accession>
<dbReference type="EMBL" id="CM007890">
    <property type="protein sequence ID" value="OTG38028.1"/>
    <property type="molecule type" value="Genomic_DNA"/>
</dbReference>
<dbReference type="OrthoDB" id="294295at2759"/>
<dbReference type="Gene3D" id="3.40.50.720">
    <property type="entry name" value="NAD(P)-binding Rossmann-like Domain"/>
    <property type="match status" value="1"/>
</dbReference>
<dbReference type="OMA" id="HEHASPE"/>
<reference evidence="4" key="2">
    <citation type="submission" date="2017-02" db="EMBL/GenBank/DDBJ databases">
        <title>Sunflower complete genome.</title>
        <authorList>
            <person name="Langlade N."/>
            <person name="Munos S."/>
        </authorList>
    </citation>
    <scope>NUCLEOTIDE SEQUENCE [LARGE SCALE GENOMIC DNA]</scope>
    <source>
        <tissue evidence="4">Leaves</tissue>
    </source>
</reference>
<evidence type="ECO:0000313" key="3">
    <source>
        <dbReference type="EMBL" id="KAF5823389.1"/>
    </source>
</evidence>
<dbReference type="InterPro" id="IPR036291">
    <property type="entry name" value="NAD(P)-bd_dom_sf"/>
</dbReference>
<evidence type="ECO:0000313" key="4">
    <source>
        <dbReference type="EMBL" id="OTG38028.1"/>
    </source>
</evidence>
<dbReference type="InterPro" id="IPR020904">
    <property type="entry name" value="Sc_DH/Rdtase_CS"/>
</dbReference>
<keyword evidence="2 3" id="KW-0560">Oxidoreductase</keyword>
<dbReference type="InParanoid" id="A0A251VR54"/>
<dbReference type="PROSITE" id="PS00061">
    <property type="entry name" value="ADH_SHORT"/>
    <property type="match status" value="1"/>
</dbReference>
<dbReference type="FunFam" id="3.40.50.720:FF:000084">
    <property type="entry name" value="Short-chain dehydrogenase reductase"/>
    <property type="match status" value="1"/>
</dbReference>
<name>A0A251VR54_HELAN</name>
<dbReference type="EC" id="1.1.1.331" evidence="3"/>
<dbReference type="Pfam" id="PF13561">
    <property type="entry name" value="adh_short_C2"/>
    <property type="match status" value="1"/>
</dbReference>
<keyword evidence="5" id="KW-1185">Reference proteome</keyword>
<evidence type="ECO:0000256" key="1">
    <source>
        <dbReference type="ARBA" id="ARBA00006484"/>
    </source>
</evidence>
<dbReference type="STRING" id="4232.A0A251VR54"/>
<protein>
    <submittedName>
        <fullName evidence="4">Putative glucose/ribitol dehydrogenase</fullName>
    </submittedName>
    <submittedName>
        <fullName evidence="3">Secoisolariciresinol dehydrogenase</fullName>
        <ecNumber evidence="3">1.1.1.331</ecNumber>
    </submittedName>
</protein>
<dbReference type="Gramene" id="mRNA:HanXRQr2_Chr01g0037841">
    <property type="protein sequence ID" value="mRNA:HanXRQr2_Chr01g0037841"/>
    <property type="gene ID" value="HanXRQr2_Chr01g0037841"/>
</dbReference>
<reference evidence="3 5" key="1">
    <citation type="journal article" date="2017" name="Nature">
        <title>The sunflower genome provides insights into oil metabolism, flowering and Asterid evolution.</title>
        <authorList>
            <person name="Badouin H."/>
            <person name="Gouzy J."/>
            <person name="Grassa C.J."/>
            <person name="Murat F."/>
            <person name="Staton S.E."/>
            <person name="Cottret L."/>
            <person name="Lelandais-Briere C."/>
            <person name="Owens G.L."/>
            <person name="Carrere S."/>
            <person name="Mayjonade B."/>
            <person name="Legrand L."/>
            <person name="Gill N."/>
            <person name="Kane N.C."/>
            <person name="Bowers J.E."/>
            <person name="Hubner S."/>
            <person name="Bellec A."/>
            <person name="Berard A."/>
            <person name="Berges H."/>
            <person name="Blanchet N."/>
            <person name="Boniface M.C."/>
            <person name="Brunel D."/>
            <person name="Catrice O."/>
            <person name="Chaidir N."/>
            <person name="Claudel C."/>
            <person name="Donnadieu C."/>
            <person name="Faraut T."/>
            <person name="Fievet G."/>
            <person name="Helmstetter N."/>
            <person name="King M."/>
            <person name="Knapp S.J."/>
            <person name="Lai Z."/>
            <person name="Le Paslier M.C."/>
            <person name="Lippi Y."/>
            <person name="Lorenzon L."/>
            <person name="Mandel J.R."/>
            <person name="Marage G."/>
            <person name="Marchand G."/>
            <person name="Marquand E."/>
            <person name="Bret-Mestries E."/>
            <person name="Morien E."/>
            <person name="Nambeesan S."/>
            <person name="Nguyen T."/>
            <person name="Pegot-Espagnet P."/>
            <person name="Pouilly N."/>
            <person name="Raftis F."/>
            <person name="Sallet E."/>
            <person name="Schiex T."/>
            <person name="Thomas J."/>
            <person name="Vandecasteele C."/>
            <person name="Vares D."/>
            <person name="Vear F."/>
            <person name="Vautrin S."/>
            <person name="Crespi M."/>
            <person name="Mangin B."/>
            <person name="Burke J.M."/>
            <person name="Salse J."/>
            <person name="Munos S."/>
            <person name="Vincourt P."/>
            <person name="Rieseberg L.H."/>
            <person name="Langlade N.B."/>
        </authorList>
    </citation>
    <scope>NUCLEOTIDE SEQUENCE [LARGE SCALE GENOMIC DNA]</scope>
    <source>
        <strain evidence="5">cv. SF193</strain>
        <tissue evidence="3">Leaves</tissue>
    </source>
</reference>
<comment type="similarity">
    <text evidence="1">Belongs to the short-chain dehydrogenases/reductases (SDR) family.</text>
</comment>
<dbReference type="PRINTS" id="PR00080">
    <property type="entry name" value="SDRFAMILY"/>
</dbReference>
<reference evidence="3" key="3">
    <citation type="submission" date="2020-06" db="EMBL/GenBank/DDBJ databases">
        <title>Helianthus annuus Genome sequencing and assembly Release 2.</title>
        <authorList>
            <person name="Gouzy J."/>
            <person name="Langlade N."/>
            <person name="Munos S."/>
        </authorList>
    </citation>
    <scope>NUCLEOTIDE SEQUENCE</scope>
    <source>
        <tissue evidence="3">Leaves</tissue>
    </source>
</reference>
<evidence type="ECO:0000313" key="5">
    <source>
        <dbReference type="Proteomes" id="UP000215914"/>
    </source>
</evidence>
<dbReference type="AlphaFoldDB" id="A0A251VR54"/>
<dbReference type="PANTHER" id="PTHR43180">
    <property type="entry name" value="3-OXOACYL-(ACYL-CARRIER-PROTEIN) REDUCTASE (AFU_ORTHOLOGUE AFUA_6G11210)"/>
    <property type="match status" value="1"/>
</dbReference>
<dbReference type="SUPFAM" id="SSF51735">
    <property type="entry name" value="NAD(P)-binding Rossmann-fold domains"/>
    <property type="match status" value="1"/>
</dbReference>
<dbReference type="PANTHER" id="PTHR43180:SF50">
    <property type="entry name" value="SHORT CHAIN DEHYDROGENASE"/>
    <property type="match status" value="1"/>
</dbReference>
<dbReference type="EMBL" id="MNCJ02000316">
    <property type="protein sequence ID" value="KAF5823389.1"/>
    <property type="molecule type" value="Genomic_DNA"/>
</dbReference>
<dbReference type="NCBIfam" id="NF005559">
    <property type="entry name" value="PRK07231.1"/>
    <property type="match status" value="1"/>
</dbReference>
<proteinExistence type="inferred from homology"/>
<evidence type="ECO:0000256" key="2">
    <source>
        <dbReference type="ARBA" id="ARBA00023002"/>
    </source>
</evidence>
<sequence>MASPLRSLKGKIALITGASSGIGERTAKLFAEHGAKIVIADVQDQLGQAVCDAIGSSNSKFLHCDVTKEDDVKNVVDTTIDAYGKLDIMFCNAGMADPYKARVMDVEKLDFQRVLDVNVLGVFLSMKHAARVMVPARAGSIISTASLASNIGGAASHAYCCSKHALAGLTKNLAVELGQFGIRVNCLSPYVMVTPLSTSFLGLEDEGLVDFVSSCANLKGVTLTTDDVANAALFLASDQAKYISGQNLHIDGGLGIVNPSFGLFKYPDN</sequence>
<dbReference type="InterPro" id="IPR002347">
    <property type="entry name" value="SDR_fam"/>
</dbReference>
<dbReference type="GO" id="GO:0120529">
    <property type="term" value="F:secoisolariciresinol dehydrogenase activity"/>
    <property type="evidence" value="ECO:0007669"/>
    <property type="project" value="UniProtKB-EC"/>
</dbReference>